<evidence type="ECO:0000256" key="17">
    <source>
        <dbReference type="SAM" id="Phobius"/>
    </source>
</evidence>
<evidence type="ECO:0000256" key="3">
    <source>
        <dbReference type="ARBA" id="ARBA00022547"/>
    </source>
</evidence>
<dbReference type="GO" id="GO:0015986">
    <property type="term" value="P:proton motive force-driven ATP synthesis"/>
    <property type="evidence" value="ECO:0007669"/>
    <property type="project" value="InterPro"/>
</dbReference>
<evidence type="ECO:0000256" key="4">
    <source>
        <dbReference type="ARBA" id="ARBA00022692"/>
    </source>
</evidence>
<dbReference type="Proteomes" id="UP000035503">
    <property type="component" value="Chromosome"/>
</dbReference>
<evidence type="ECO:0000256" key="12">
    <source>
        <dbReference type="ARBA" id="ARBA00025830"/>
    </source>
</evidence>
<keyword evidence="3 16" id="KW-0138">CF(0)</keyword>
<dbReference type="Pfam" id="PF00430">
    <property type="entry name" value="ATP-synt_B"/>
    <property type="match status" value="1"/>
</dbReference>
<gene>
    <name evidence="18" type="ORF">G293_05070</name>
</gene>
<keyword evidence="2 16" id="KW-0813">Transport</keyword>
<keyword evidence="6 17" id="KW-1133">Transmembrane helix</keyword>
<keyword evidence="19" id="KW-1185">Reference proteome</keyword>
<dbReference type="GO" id="GO:0015078">
    <property type="term" value="F:proton transmembrane transporter activity"/>
    <property type="evidence" value="ECO:0007669"/>
    <property type="project" value="InterPro"/>
</dbReference>
<keyword evidence="5 16" id="KW-0375">Hydrogen ion transport</keyword>
<dbReference type="GO" id="GO:0005886">
    <property type="term" value="C:plasma membrane"/>
    <property type="evidence" value="ECO:0007669"/>
    <property type="project" value="UniProtKB-SubCell"/>
</dbReference>
<dbReference type="PATRIC" id="fig|1277257.4.peg.1104"/>
<organism evidence="18 19">
    <name type="scientific">Candidatus Liberibacter africanus PTSAPSY</name>
    <dbReference type="NCBI Taxonomy" id="1277257"/>
    <lineage>
        <taxon>Bacteria</taxon>
        <taxon>Pseudomonadati</taxon>
        <taxon>Pseudomonadota</taxon>
        <taxon>Alphaproteobacteria</taxon>
        <taxon>Hyphomicrobiales</taxon>
        <taxon>Rhizobiaceae</taxon>
        <taxon>Liberibacter</taxon>
    </lineage>
</organism>
<comment type="subcellular location">
    <subcellularLocation>
        <location evidence="1">Cell inner membrane</location>
        <topology evidence="1">Single-pass membrane protein</topology>
    </subcellularLocation>
</comment>
<keyword evidence="9" id="KW-0066">ATP synthesis</keyword>
<dbReference type="RefSeq" id="WP_047264575.1">
    <property type="nucleotide sequence ID" value="NZ_CP004021.1"/>
</dbReference>
<dbReference type="CDD" id="cd06503">
    <property type="entry name" value="ATP-synt_Fo_b"/>
    <property type="match status" value="1"/>
</dbReference>
<keyword evidence="7 16" id="KW-0406">Ion transport</keyword>
<proteinExistence type="inferred from homology"/>
<evidence type="ECO:0000256" key="5">
    <source>
        <dbReference type="ARBA" id="ARBA00022781"/>
    </source>
</evidence>
<evidence type="ECO:0000256" key="16">
    <source>
        <dbReference type="RuleBase" id="RU003848"/>
    </source>
</evidence>
<evidence type="ECO:0000256" key="11">
    <source>
        <dbReference type="ARBA" id="ARBA00025614"/>
    </source>
</evidence>
<dbReference type="EMBL" id="CP004021">
    <property type="protein sequence ID" value="AKK20625.1"/>
    <property type="molecule type" value="Genomic_DNA"/>
</dbReference>
<comment type="similarity">
    <text evidence="16">Belongs to the ATPase B chain family.</text>
</comment>
<dbReference type="OrthoDB" id="9805716at2"/>
<protein>
    <recommendedName>
        <fullName evidence="15">ATP synthase F(0) sector subunit b 2</fullName>
    </recommendedName>
    <alternativeName>
        <fullName evidence="13">ATPase subunit I 2</fullName>
    </alternativeName>
    <alternativeName>
        <fullName evidence="14">F-type ATPase subunit b 2</fullName>
    </alternativeName>
</protein>
<accession>A0A0G3I5T1</accession>
<evidence type="ECO:0000256" key="8">
    <source>
        <dbReference type="ARBA" id="ARBA00023136"/>
    </source>
</evidence>
<reference evidence="18 19" key="1">
    <citation type="journal article" date="2015" name="Genome Announc.">
        <title>Complete Genome Sequence of 'Candidatus Liberibacter africanus,' a Bacterium Associated with Citrus Huanglongbing.</title>
        <authorList>
            <person name="Lin H."/>
            <person name="Pietersen G."/>
            <person name="Han C."/>
            <person name="Read D.A."/>
            <person name="Lou B."/>
            <person name="Gupta G."/>
            <person name="Civerolo E.L."/>
        </authorList>
    </citation>
    <scope>NUCLEOTIDE SEQUENCE [LARGE SCALE GENOMIC DNA]</scope>
    <source>
        <strain evidence="18 19">PTSAPSY</strain>
    </source>
</reference>
<sequence>MTSSSDFSSKFPPFHTGTFLSEFFWLFIIFGFFYWIMHRFILPRLYFVMEMRRNKISDDKDNTILAKKEVDSIVSSYEELLVIARKNAKEIVDMALINADNHLDSQRKILEKDLSNKLLDAQSKIDDMQNKASKEIRFVVEEVTKDLVRKIGFPVSDVDVQSTIKMVIDQKRG</sequence>
<comment type="function">
    <text evidence="11">Component of the F(0) channel, it forms part of the peripheral stalk, linking F(1) to F(0). The b'-subunit is a diverged and duplicated form of b found in plants and photosynthetic bacteria.</text>
</comment>
<feature type="transmembrane region" description="Helical" evidence="17">
    <location>
        <begin position="23"/>
        <end position="42"/>
    </location>
</feature>
<name>A0A0G3I5T1_LIBAF</name>
<evidence type="ECO:0000313" key="19">
    <source>
        <dbReference type="Proteomes" id="UP000035503"/>
    </source>
</evidence>
<evidence type="ECO:0000256" key="2">
    <source>
        <dbReference type="ARBA" id="ARBA00022448"/>
    </source>
</evidence>
<evidence type="ECO:0000256" key="9">
    <source>
        <dbReference type="ARBA" id="ARBA00023310"/>
    </source>
</evidence>
<comment type="subunit">
    <text evidence="12">F-type ATPases have 2 components, F(1) - the catalytic core - and F(0) - the membrane proton channel. F(1) has five subunits: alpha(3), beta(3), gamma(1), delta(1), epsilon(1). F(0) has three main subunits: a(1), b(2) and c(10-14). The alpha and beta chains form an alternating ring which encloses part of the gamma chain. F(1) is attached to F(0) by a central stalk formed by the gamma and epsilon chains, while a peripheral stalk is formed by the delta and b chains.</text>
</comment>
<evidence type="ECO:0000256" key="15">
    <source>
        <dbReference type="ARBA" id="ARBA00033165"/>
    </source>
</evidence>
<evidence type="ECO:0000256" key="14">
    <source>
        <dbReference type="ARBA" id="ARBA00030281"/>
    </source>
</evidence>
<evidence type="ECO:0000313" key="18">
    <source>
        <dbReference type="EMBL" id="AKK20625.1"/>
    </source>
</evidence>
<dbReference type="GO" id="GO:0045259">
    <property type="term" value="C:proton-transporting ATP synthase complex"/>
    <property type="evidence" value="ECO:0007669"/>
    <property type="project" value="UniProtKB-KW"/>
</dbReference>
<evidence type="ECO:0000256" key="10">
    <source>
        <dbReference type="ARBA" id="ARBA00025198"/>
    </source>
</evidence>
<dbReference type="InterPro" id="IPR002146">
    <property type="entry name" value="ATP_synth_b/b'su_bac/chlpt"/>
</dbReference>
<comment type="function">
    <text evidence="10">F(1)F(0) ATP synthase produces ATP from ADP in the presence of a proton or sodium gradient. F-type ATPases consist of two structural domains, F(1) containing the extramembraneous catalytic core and F(0) containing the membrane proton channel, linked together by a central stalk and a peripheral stalk. During catalysis, ATP synthesis in the catalytic domain of F(1) is coupled via a rotary mechanism of the central stalk subunits to proton translocation.</text>
</comment>
<dbReference type="STRING" id="1277257.G293_05070"/>
<keyword evidence="8 17" id="KW-0472">Membrane</keyword>
<keyword evidence="4 16" id="KW-0812">Transmembrane</keyword>
<dbReference type="KEGG" id="lau:G293_05070"/>
<evidence type="ECO:0000256" key="6">
    <source>
        <dbReference type="ARBA" id="ARBA00022989"/>
    </source>
</evidence>
<evidence type="ECO:0000256" key="13">
    <source>
        <dbReference type="ARBA" id="ARBA00029748"/>
    </source>
</evidence>
<evidence type="ECO:0000256" key="1">
    <source>
        <dbReference type="ARBA" id="ARBA00004377"/>
    </source>
</evidence>
<dbReference type="AlphaFoldDB" id="A0A0G3I5T1"/>
<evidence type="ECO:0000256" key="7">
    <source>
        <dbReference type="ARBA" id="ARBA00023065"/>
    </source>
</evidence>